<proteinExistence type="inferred from homology"/>
<sequence>QCDTVLFNPSVRLREARIVPFGVAIKSELQRSEPMVGLTGPSQFNVEFFARRGPEAATFEKVGDLKYDERSGHTSCSLSDSCTDLLVIRGTYSSLTLGVFGSSAPSGASKAPFLTPPSSQQQQQQQQLMPPPQLPPPMSLPNPMSAFQQQQQQMYHQSQFQVPMTQQQQQQLPLPLPLPPPLPPPPLPPHHISMQQQQQQQLPPAITSSQPPHHLPHSFHHQQQQQQHQSVFSRYRCGGSGGNFDFRRQQQQHQQHQMPHQSSRPRSPQLPVGSMSMAPLIAGAVGQTKRPAEEEDSADAADVPDDVSWCTDDEQELLTTSGEQSVDSTTSTMPQELSEAELGFPLAFRPERCRLRELRFPSDPSLTAFEVEKKLLYDSAQPVINTQDEERCEEAASRLADLLSRYAEPASHNWQWIEQLEQLPTYLPGALAFVESINLAEFETTMDTLVDWTLEGLDLQAARRQQQQDANTFIMRHLKAGLSLAGMLCTLDQRISARLLAKSVQHRLLDLLSADHMATSVKLLIVRALSSSVRLAAGADAFLGVTSESATSSSTVSAAAQQQQSEGGKKYIEPPRVLGEDDLTHMRKCLARMDLDTPYKRLLAMFYQKHTARVVAAMGCLLNKLHLYESLLDFRTLFHQFKQAERSAAAEAAASAAAAAADDANPAADSSSAPASQQQKQAAADKELSAIADRLSSALADIRLAYLNAPQSIGHPRRCLPAGVCFEQTQRPYSPYPDLYHYFNSVRLMDCVRHAVCEPRPRPGLQRVRHSACGLLEALLSLDHGVQYLAAQPLLLQAIIYRLSPELNPDSDNNKDNGNKEQQQQANQQESNDDDGDDDEEANKSPAPADWSALGLQLICKLVTVGHIDRLLVHHKLRRLMLANAASDDAKSSSPPQSPSSSTGPAQQQAGLLDELASEAVASLHELYLMSASAPQAGRWLAELLLTEESMLVLLPFLESSSVVAAGASDAPSSAKRQRQQQQQQQKRYRSATRSYCLSILSACLRYADGDQFVGGLFGKCGDRLLAVVAGAGRKKQQQQQQQQTATTSAGSASSAATGSGSGKSASSSRLSELADWLAPLKTIRPPYNLDQLPALLTSLKTWSDCLDHSPCPPGLVTLLRLLKTLTVAPGSFRARETPRLWCPHALEPRVTELRYQYALAELVSADGLNLLVRIVTRLVDQLTLPWQQGTDFLDDNFLMSLLALEPAIQTIAVLLQSVIKAMGSRFNNYTMLDCLFRAFAVACSFPSASLPLLYAQVISQIHTGVIDSYLAFSQTALPPAGDHERALDDSQWTKALKHVLELTVSAPCYYLAGLTILGELLPLPLPIYIRTGSKVTESELSACVNLRKLASAHMLCLSKQIGNLLRLIGGSTNPFVSQVLRRVASQIGDLSAPAANMLAELGVRILLDAWEPYDRLLIAWEARRAGTEDQLKQQPPQQHPQSLLSNAGNVIVPPLLSEPAAKDPQPDAGEVTRALNGLNILLSVASVKLAFLRLAMEPPPPQTSVFTAANAAANPAPLCARDFYIIAKRLLSASLVPDQLMRCQEQLIGCLVSLLDPSIALEMPLTKSGRQRITWQTLANCIPPSEQLASAAEAVFRHVKEPTSELATVHLCLKVLVLLTEHDAGFCLVKQCVADSSEVFLNLMRRVNKTFTRENPDCLNTLLTTLELLRAMITTETLEGEAMPLRSQAVTVGEVKTMLDWRPASETQPERHTVYELHHLLCEYVKDETSLEGLLESMDSLIQMLEQAPDGEPAVTRPPELPEPQPLAVVFQQRAVFTTSAGFNQAEAEERLQSDYWFGLAAPDESELEPEMLRCDLDELARATCPTLNLIDELERGSGGQQSDDEAVRHKQRRQGLDAIIETSQQRRFVAPMRGRGFSLRTGFGGPGGGGGGGGPGGVGGGGIGGGGGGAGGGGGGGGGVNDAFRSRPPNTSRPPSMHVDDFEKLSEVTGVEQQQQQPLLTDTGAAASGGFSFVGFGHPLHLQHPHQQQQMQHSMQMHMQMMSQQLHQPRSTYGARPGGRRGYMRGGKY</sequence>
<evidence type="ECO:0000256" key="4">
    <source>
        <dbReference type="ARBA" id="ARBA00023187"/>
    </source>
</evidence>
<name>A0A267GX52_9PLAT</name>
<feature type="compositionally biased region" description="Low complexity" evidence="6">
    <location>
        <begin position="106"/>
        <end position="128"/>
    </location>
</feature>
<feature type="region of interest" description="Disordered" evidence="6">
    <location>
        <begin position="1036"/>
        <end position="1067"/>
    </location>
</feature>
<evidence type="ECO:0000313" key="9">
    <source>
        <dbReference type="Proteomes" id="UP000215902"/>
    </source>
</evidence>
<evidence type="ECO:0000256" key="6">
    <source>
        <dbReference type="SAM" id="MobiDB-lite"/>
    </source>
</evidence>
<evidence type="ECO:0000256" key="3">
    <source>
        <dbReference type="ARBA" id="ARBA00022664"/>
    </source>
</evidence>
<feature type="compositionally biased region" description="Low complexity" evidence="6">
    <location>
        <begin position="221"/>
        <end position="230"/>
    </location>
</feature>
<feature type="region of interest" description="Disordered" evidence="6">
    <location>
        <begin position="106"/>
        <end position="307"/>
    </location>
</feature>
<dbReference type="EMBL" id="NIVC01000106">
    <property type="protein sequence ID" value="PAA90610.1"/>
    <property type="molecule type" value="Genomic_DNA"/>
</dbReference>
<evidence type="ECO:0000256" key="1">
    <source>
        <dbReference type="ARBA" id="ARBA00004123"/>
    </source>
</evidence>
<feature type="compositionally biased region" description="Gly residues" evidence="6">
    <location>
        <begin position="1884"/>
        <end position="1922"/>
    </location>
</feature>
<gene>
    <name evidence="8" type="ORF">BOX15_Mlig007137g2</name>
</gene>
<evidence type="ECO:0000313" key="8">
    <source>
        <dbReference type="EMBL" id="PAA90610.1"/>
    </source>
</evidence>
<dbReference type="GO" id="GO:0006397">
    <property type="term" value="P:mRNA processing"/>
    <property type="evidence" value="ECO:0007669"/>
    <property type="project" value="UniProtKB-KW"/>
</dbReference>
<feature type="domain" description="Virilizer N-terminal" evidence="7">
    <location>
        <begin position="2"/>
        <end position="189"/>
    </location>
</feature>
<feature type="compositionally biased region" description="Acidic residues" evidence="6">
    <location>
        <begin position="293"/>
        <end position="307"/>
    </location>
</feature>
<dbReference type="GO" id="GO:0036396">
    <property type="term" value="C:RNA N6-methyladenosine methyltransferase complex"/>
    <property type="evidence" value="ECO:0007669"/>
    <property type="project" value="TreeGrafter"/>
</dbReference>
<dbReference type="PANTHER" id="PTHR23185:SF0">
    <property type="entry name" value="PROTEIN VIRILIZER HOMOLOG"/>
    <property type="match status" value="1"/>
</dbReference>
<evidence type="ECO:0000256" key="5">
    <source>
        <dbReference type="ARBA" id="ARBA00023242"/>
    </source>
</evidence>
<feature type="region of interest" description="Disordered" evidence="6">
    <location>
        <begin position="661"/>
        <end position="682"/>
    </location>
</feature>
<feature type="region of interest" description="Disordered" evidence="6">
    <location>
        <begin position="887"/>
        <end position="910"/>
    </location>
</feature>
<feature type="compositionally biased region" description="Low complexity" evidence="6">
    <location>
        <begin position="554"/>
        <end position="566"/>
    </location>
</feature>
<feature type="region of interest" description="Disordered" evidence="6">
    <location>
        <begin position="969"/>
        <end position="988"/>
    </location>
</feature>
<feature type="compositionally biased region" description="Pro residues" evidence="6">
    <location>
        <begin position="129"/>
        <end position="140"/>
    </location>
</feature>
<feature type="compositionally biased region" description="Low complexity" evidence="6">
    <location>
        <begin position="1038"/>
        <end position="1067"/>
    </location>
</feature>
<feature type="non-terminal residue" evidence="8">
    <location>
        <position position="1"/>
    </location>
</feature>
<evidence type="ECO:0000256" key="2">
    <source>
        <dbReference type="ARBA" id="ARBA00008371"/>
    </source>
</evidence>
<dbReference type="GO" id="GO:0005634">
    <property type="term" value="C:nucleus"/>
    <property type="evidence" value="ECO:0007669"/>
    <property type="project" value="UniProtKB-SubCell"/>
</dbReference>
<dbReference type="InterPro" id="IPR031801">
    <property type="entry name" value="VIR_N"/>
</dbReference>
<dbReference type="Proteomes" id="UP000215902">
    <property type="component" value="Unassembled WGS sequence"/>
</dbReference>
<dbReference type="GO" id="GO:0008380">
    <property type="term" value="P:RNA splicing"/>
    <property type="evidence" value="ECO:0007669"/>
    <property type="project" value="UniProtKB-KW"/>
</dbReference>
<feature type="compositionally biased region" description="Low complexity" evidence="6">
    <location>
        <begin position="249"/>
        <end position="261"/>
    </location>
</feature>
<feature type="compositionally biased region" description="Pro residues" evidence="6">
    <location>
        <begin position="174"/>
        <end position="189"/>
    </location>
</feature>
<feature type="region of interest" description="Disordered" evidence="6">
    <location>
        <begin position="807"/>
        <end position="848"/>
    </location>
</feature>
<comment type="subcellular location">
    <subcellularLocation>
        <location evidence="1">Nucleus</location>
    </subcellularLocation>
</comment>
<organism evidence="8 9">
    <name type="scientific">Macrostomum lignano</name>
    <dbReference type="NCBI Taxonomy" id="282301"/>
    <lineage>
        <taxon>Eukaryota</taxon>
        <taxon>Metazoa</taxon>
        <taxon>Spiralia</taxon>
        <taxon>Lophotrochozoa</taxon>
        <taxon>Platyhelminthes</taxon>
        <taxon>Rhabditophora</taxon>
        <taxon>Macrostomorpha</taxon>
        <taxon>Macrostomida</taxon>
        <taxon>Macrostomidae</taxon>
        <taxon>Macrostomum</taxon>
    </lineage>
</organism>
<feature type="region of interest" description="Disordered" evidence="6">
    <location>
        <begin position="318"/>
        <end position="337"/>
    </location>
</feature>
<comment type="similarity">
    <text evidence="2">Belongs to the vir family.</text>
</comment>
<feature type="compositionally biased region" description="Low complexity" evidence="6">
    <location>
        <begin position="141"/>
        <end position="173"/>
    </location>
</feature>
<feature type="region of interest" description="Disordered" evidence="6">
    <location>
        <begin position="554"/>
        <end position="574"/>
    </location>
</feature>
<feature type="compositionally biased region" description="Acidic residues" evidence="6">
    <location>
        <begin position="831"/>
        <end position="841"/>
    </location>
</feature>
<reference evidence="8 9" key="1">
    <citation type="submission" date="2017-06" db="EMBL/GenBank/DDBJ databases">
        <title>A platform for efficient transgenesis in Macrostomum lignano, a flatworm model organism for stem cell research.</title>
        <authorList>
            <person name="Berezikov E."/>
        </authorList>
    </citation>
    <scope>NUCLEOTIDE SEQUENCE [LARGE SCALE GENOMIC DNA]</scope>
    <source>
        <strain evidence="8">DV1</strain>
        <tissue evidence="8">Whole organism</tissue>
    </source>
</reference>
<comment type="caution">
    <text evidence="8">The sequence shown here is derived from an EMBL/GenBank/DDBJ whole genome shotgun (WGS) entry which is preliminary data.</text>
</comment>
<dbReference type="GO" id="GO:0003723">
    <property type="term" value="F:RNA binding"/>
    <property type="evidence" value="ECO:0007669"/>
    <property type="project" value="TreeGrafter"/>
</dbReference>
<feature type="compositionally biased region" description="Low complexity" evidence="6">
    <location>
        <begin position="969"/>
        <end position="986"/>
    </location>
</feature>
<keyword evidence="3" id="KW-0507">mRNA processing</keyword>
<dbReference type="STRING" id="282301.A0A267GX52"/>
<feature type="compositionally biased region" description="Low complexity" evidence="6">
    <location>
        <begin position="1928"/>
        <end position="1938"/>
    </location>
</feature>
<dbReference type="PANTHER" id="PTHR23185">
    <property type="entry name" value="PROTEIN VIRILIZER HOMOLOG"/>
    <property type="match status" value="1"/>
</dbReference>
<keyword evidence="9" id="KW-1185">Reference proteome</keyword>
<accession>A0A267GX52</accession>
<feature type="compositionally biased region" description="Basic residues" evidence="6">
    <location>
        <begin position="2020"/>
        <end position="2031"/>
    </location>
</feature>
<feature type="region of interest" description="Disordered" evidence="6">
    <location>
        <begin position="2012"/>
        <end position="2031"/>
    </location>
</feature>
<protein>
    <recommendedName>
        <fullName evidence="7">Virilizer N-terminal domain-containing protein</fullName>
    </recommendedName>
</protein>
<feature type="region of interest" description="Disordered" evidence="6">
    <location>
        <begin position="1835"/>
        <end position="1940"/>
    </location>
</feature>
<dbReference type="OrthoDB" id="6287100at2759"/>
<dbReference type="InterPro" id="IPR026736">
    <property type="entry name" value="Virilizer"/>
</dbReference>
<evidence type="ECO:0000259" key="7">
    <source>
        <dbReference type="Pfam" id="PF15912"/>
    </source>
</evidence>
<keyword evidence="5" id="KW-0539">Nucleus</keyword>
<dbReference type="Pfam" id="PF15912">
    <property type="entry name" value="VIR_N"/>
    <property type="match status" value="1"/>
</dbReference>
<feature type="compositionally biased region" description="Polar residues" evidence="6">
    <location>
        <begin position="318"/>
        <end position="335"/>
    </location>
</feature>
<keyword evidence="4" id="KW-0508">mRNA splicing</keyword>